<feature type="domain" description="AMP-dependent synthetase/ligase" evidence="1">
    <location>
        <begin position="8"/>
        <end position="365"/>
    </location>
</feature>
<dbReference type="InterPro" id="IPR042099">
    <property type="entry name" value="ANL_N_sf"/>
</dbReference>
<comment type="caution">
    <text evidence="3">The sequence shown here is derived from an EMBL/GenBank/DDBJ whole genome shotgun (WGS) entry which is preliminary data.</text>
</comment>
<dbReference type="PANTHER" id="PTHR43767">
    <property type="entry name" value="LONG-CHAIN-FATTY-ACID--COA LIGASE"/>
    <property type="match status" value="1"/>
</dbReference>
<keyword evidence="3" id="KW-0436">Ligase</keyword>
<evidence type="ECO:0000259" key="2">
    <source>
        <dbReference type="Pfam" id="PF13193"/>
    </source>
</evidence>
<proteinExistence type="predicted"/>
<evidence type="ECO:0000313" key="3">
    <source>
        <dbReference type="EMBL" id="GAE27815.1"/>
    </source>
</evidence>
<dbReference type="STRING" id="1236970.JCM9140_3975"/>
<dbReference type="InterPro" id="IPR045851">
    <property type="entry name" value="AMP-bd_C_sf"/>
</dbReference>
<dbReference type="GO" id="GO:0016878">
    <property type="term" value="F:acid-thiol ligase activity"/>
    <property type="evidence" value="ECO:0007669"/>
    <property type="project" value="UniProtKB-ARBA"/>
</dbReference>
<dbReference type="PANTHER" id="PTHR43767:SF1">
    <property type="entry name" value="NONRIBOSOMAL PEPTIDE SYNTHASE PES1 (EUROFUNG)-RELATED"/>
    <property type="match status" value="1"/>
</dbReference>
<dbReference type="InterPro" id="IPR050237">
    <property type="entry name" value="ATP-dep_AMP-bd_enzyme"/>
</dbReference>
<gene>
    <name evidence="3" type="ORF">JCM9140_3975</name>
</gene>
<organism evidence="3 4">
    <name type="scientific">Halalkalibacter wakoensis JCM 9140</name>
    <dbReference type="NCBI Taxonomy" id="1236970"/>
    <lineage>
        <taxon>Bacteria</taxon>
        <taxon>Bacillati</taxon>
        <taxon>Bacillota</taxon>
        <taxon>Bacilli</taxon>
        <taxon>Bacillales</taxon>
        <taxon>Bacillaceae</taxon>
        <taxon>Halalkalibacter</taxon>
    </lineage>
</organism>
<dbReference type="RefSeq" id="WP_034749617.1">
    <property type="nucleotide sequence ID" value="NZ_BAUT01000066.1"/>
</dbReference>
<evidence type="ECO:0000259" key="1">
    <source>
        <dbReference type="Pfam" id="PF00501"/>
    </source>
</evidence>
<dbReference type="AlphaFoldDB" id="W4Q776"/>
<dbReference type="EMBL" id="BAUT01000066">
    <property type="protein sequence ID" value="GAE27815.1"/>
    <property type="molecule type" value="Genomic_DNA"/>
</dbReference>
<keyword evidence="4" id="KW-1185">Reference proteome</keyword>
<dbReference type="SUPFAM" id="SSF56801">
    <property type="entry name" value="Acetyl-CoA synthetase-like"/>
    <property type="match status" value="1"/>
</dbReference>
<protein>
    <submittedName>
        <fullName evidence="3">Long-chain-fatty-acid-CoA ligase</fullName>
    </submittedName>
</protein>
<dbReference type="Pfam" id="PF00501">
    <property type="entry name" value="AMP-binding"/>
    <property type="match status" value="1"/>
</dbReference>
<name>W4Q776_9BACI</name>
<sequence length="505" mass="56444">MNISNLLSRHARKYPHNIAVISMGHETTYQALDEEANRLANVLREAHITKGDKVAIYMPNVREFTALYFAIQRVGAIVVPVNAKLGTSELEYVLSHSDAKALFVHELLMEQAKKVQFKGLKVKTGKEMADWKSYGELVERANNDEVRCDLVEDDDSTLLYTSGTTGNPKGVLLTNRNVLTVSHMMAIEMEVKPESRLLIMMPLTHSAPLNLFFVTAVLVGATAVLTPTFTPDLFIDTVETYRTTHFFGAPVAYLLTASNEKIQTADLSSMKYWVYGGAPLSKQEVTYIQNRFQTDRLVCVYGLTEAGPSGTILHAEEHVEKPGSIGRRAPFGTEIRIVNKDNEDVAPGEVGEILLYGEGNMKEYYKNPEETSKVFIDGWVRSGDLARMDEDGYFYIVDRKKDVIISGGVNIYPKEIEDVVVQHPDIFETAVIGVPHPVWGETVKVIYASKADLPEQELRSFLQDKLAAFKIPKIYKQVEALPRNASGKILKQQLREEQPNASVGE</sequence>
<accession>W4Q776</accession>
<dbReference type="InterPro" id="IPR025110">
    <property type="entry name" value="AMP-bd_C"/>
</dbReference>
<dbReference type="Pfam" id="PF13193">
    <property type="entry name" value="AMP-binding_C"/>
    <property type="match status" value="1"/>
</dbReference>
<dbReference type="PROSITE" id="PS00455">
    <property type="entry name" value="AMP_BINDING"/>
    <property type="match status" value="1"/>
</dbReference>
<reference evidence="3" key="1">
    <citation type="journal article" date="2014" name="Genome Announc.">
        <title>Draft Genome Sequences of Three Alkaliphilic Bacillus Strains, Bacillus wakoensis JCM 9140T, Bacillus akibai JCM 9157T, and Bacillus hemicellulosilyticus JCM 9152T.</title>
        <authorList>
            <person name="Yuki M."/>
            <person name="Oshima K."/>
            <person name="Suda W."/>
            <person name="Oshida Y."/>
            <person name="Kitamura K."/>
            <person name="Iida T."/>
            <person name="Hattori M."/>
            <person name="Ohkuma M."/>
        </authorList>
    </citation>
    <scope>NUCLEOTIDE SEQUENCE [LARGE SCALE GENOMIC DNA]</scope>
    <source>
        <strain evidence="3">JCM 9140</strain>
    </source>
</reference>
<dbReference type="Gene3D" id="3.30.300.30">
    <property type="match status" value="1"/>
</dbReference>
<evidence type="ECO:0000313" key="4">
    <source>
        <dbReference type="Proteomes" id="UP000018890"/>
    </source>
</evidence>
<feature type="domain" description="AMP-binding enzyme C-terminal" evidence="2">
    <location>
        <begin position="415"/>
        <end position="488"/>
    </location>
</feature>
<dbReference type="NCBIfam" id="NF004837">
    <property type="entry name" value="PRK06187.1"/>
    <property type="match status" value="1"/>
</dbReference>
<dbReference type="OrthoDB" id="9765680at2"/>
<dbReference type="Gene3D" id="3.40.50.12780">
    <property type="entry name" value="N-terminal domain of ligase-like"/>
    <property type="match status" value="1"/>
</dbReference>
<dbReference type="Proteomes" id="UP000018890">
    <property type="component" value="Unassembled WGS sequence"/>
</dbReference>
<dbReference type="InterPro" id="IPR000873">
    <property type="entry name" value="AMP-dep_synth/lig_dom"/>
</dbReference>
<dbReference type="InterPro" id="IPR020845">
    <property type="entry name" value="AMP-binding_CS"/>
</dbReference>